<reference evidence="2 3" key="1">
    <citation type="submission" date="2020-08" db="EMBL/GenBank/DDBJ databases">
        <title>Genomic Encyclopedia of Type Strains, Phase IV (KMG-IV): sequencing the most valuable type-strain genomes for metagenomic binning, comparative biology and taxonomic classification.</title>
        <authorList>
            <person name="Goeker M."/>
        </authorList>
    </citation>
    <scope>NUCLEOTIDE SEQUENCE [LARGE SCALE GENOMIC DNA]</scope>
    <source>
        <strain evidence="2 3">DSM 19371</strain>
    </source>
</reference>
<feature type="coiled-coil region" evidence="1">
    <location>
        <begin position="125"/>
        <end position="208"/>
    </location>
</feature>
<evidence type="ECO:0000256" key="1">
    <source>
        <dbReference type="SAM" id="Coils"/>
    </source>
</evidence>
<protein>
    <submittedName>
        <fullName evidence="2">Chromosome segregation ATPase</fullName>
    </submittedName>
</protein>
<dbReference type="AlphaFoldDB" id="A0A7W6LQF1"/>
<gene>
    <name evidence="2" type="ORF">GGQ90_002377</name>
</gene>
<feature type="coiled-coil region" evidence="1">
    <location>
        <begin position="293"/>
        <end position="327"/>
    </location>
</feature>
<dbReference type="RefSeq" id="WP_188082330.1">
    <property type="nucleotide sequence ID" value="NZ_JACIEU010000008.1"/>
</dbReference>
<keyword evidence="1" id="KW-0175">Coiled coil</keyword>
<organism evidence="2 3">
    <name type="scientific">Sphingobium scionense</name>
    <dbReference type="NCBI Taxonomy" id="1404341"/>
    <lineage>
        <taxon>Bacteria</taxon>
        <taxon>Pseudomonadati</taxon>
        <taxon>Pseudomonadota</taxon>
        <taxon>Alphaproteobacteria</taxon>
        <taxon>Sphingomonadales</taxon>
        <taxon>Sphingomonadaceae</taxon>
        <taxon>Sphingobium</taxon>
    </lineage>
</organism>
<dbReference type="EMBL" id="JACIEU010000008">
    <property type="protein sequence ID" value="MBB4148594.1"/>
    <property type="molecule type" value="Genomic_DNA"/>
</dbReference>
<sequence length="610" mass="68217">MSNGSDKLVIASKAPLLARVDASIYRHAPDGARLYDRGAGLNGDQGRFLALEQEVADVRNMLSVKEAEIARLQVQVQQYERSLADRDARLAIAQDVQAASDRRLGQHAEQVRMLTASQEMLLQNRHALDEAKDGVERELRGARQELEKAANDIAWIGGEKDGLRRDLAAREAGLDQLEAERQALAAAKREADANVDVLTVELTHLRDEASKSWEVVDRLYHVGDVQGDLPARGQGLADAILQAKLVLEGRLREAHVSVAEREARIALLTQDIDAKAEQFASQNVRLVAAKAKQALLGQERDVLQEELENVRKELSGIRDRLNERDDEVRHFGEFAQSKADELAKREEELTAAHLEVSLMRRQMKEDSDRLEARQVLLGGQVTRQNAELGQLQLNILQMQQLIADGERALRDAEAGEQEAQAEVAARNAELTVIKGQLGQTQSALAQRQLETEETAEALRRVLADRDELIQRERDNEFALNAHVDKIALLEETLVGARGNVDRLRASREELAGRIEGVYDEFSRLVELLLGRGVPAFLPRSLRLRRQAMLLGQIGLFDRDWYLSSNMDVLESGLDPQTHFLEYGLREGRSPNQQIDDLRRSRIGWAVEGAV</sequence>
<name>A0A7W6LQF1_9SPHN</name>
<dbReference type="Proteomes" id="UP000590524">
    <property type="component" value="Unassembled WGS sequence"/>
</dbReference>
<evidence type="ECO:0000313" key="3">
    <source>
        <dbReference type="Proteomes" id="UP000590524"/>
    </source>
</evidence>
<evidence type="ECO:0000313" key="2">
    <source>
        <dbReference type="EMBL" id="MBB4148594.1"/>
    </source>
</evidence>
<comment type="caution">
    <text evidence="2">The sequence shown here is derived from an EMBL/GenBank/DDBJ whole genome shotgun (WGS) entry which is preliminary data.</text>
</comment>
<proteinExistence type="predicted"/>
<feature type="coiled-coil region" evidence="1">
    <location>
        <begin position="55"/>
        <end position="89"/>
    </location>
</feature>
<keyword evidence="3" id="KW-1185">Reference proteome</keyword>
<accession>A0A7W6LQF1</accession>